<dbReference type="CDD" id="cd14007">
    <property type="entry name" value="STKc_Aurora"/>
    <property type="match status" value="1"/>
</dbReference>
<evidence type="ECO:0000256" key="1">
    <source>
        <dbReference type="ARBA" id="ARBA00022527"/>
    </source>
</evidence>
<reference evidence="14" key="1">
    <citation type="submission" date="2022-08" db="EMBL/GenBank/DDBJ databases">
        <title>Novel sulphate-reducing endosymbionts in the free-living metamonad Anaeramoeba.</title>
        <authorList>
            <person name="Jerlstrom-Hultqvist J."/>
            <person name="Cepicka I."/>
            <person name="Gallot-Lavallee L."/>
            <person name="Salas-Leiva D."/>
            <person name="Curtis B.A."/>
            <person name="Zahonova K."/>
            <person name="Pipaliya S."/>
            <person name="Dacks J."/>
            <person name="Roger A.J."/>
        </authorList>
    </citation>
    <scope>NUCLEOTIDE SEQUENCE</scope>
    <source>
        <strain evidence="14">Busselton2</strain>
    </source>
</reference>
<feature type="region of interest" description="Disordered" evidence="12">
    <location>
        <begin position="221"/>
        <end position="260"/>
    </location>
</feature>
<dbReference type="PANTHER" id="PTHR24350">
    <property type="entry name" value="SERINE/THREONINE-PROTEIN KINASE IAL-RELATED"/>
    <property type="match status" value="1"/>
</dbReference>
<evidence type="ECO:0000256" key="12">
    <source>
        <dbReference type="SAM" id="MobiDB-lite"/>
    </source>
</evidence>
<comment type="similarity">
    <text evidence="11">Belongs to the protein kinase superfamily. Ser/Thr protein kinase family. Aurora subfamily.</text>
</comment>
<dbReference type="GO" id="GO:0004674">
    <property type="term" value="F:protein serine/threonine kinase activity"/>
    <property type="evidence" value="ECO:0007669"/>
    <property type="project" value="UniProtKB-KW"/>
</dbReference>
<dbReference type="InterPro" id="IPR011009">
    <property type="entry name" value="Kinase-like_dom_sf"/>
</dbReference>
<evidence type="ECO:0000256" key="7">
    <source>
        <dbReference type="ARBA" id="ARBA00048679"/>
    </source>
</evidence>
<dbReference type="EMBL" id="JANTQA010000012">
    <property type="protein sequence ID" value="KAJ3449118.1"/>
    <property type="molecule type" value="Genomic_DNA"/>
</dbReference>
<feature type="region of interest" description="Disordered" evidence="12">
    <location>
        <begin position="138"/>
        <end position="168"/>
    </location>
</feature>
<feature type="domain" description="Protein kinase" evidence="13">
    <location>
        <begin position="311"/>
        <end position="577"/>
    </location>
</feature>
<evidence type="ECO:0000256" key="2">
    <source>
        <dbReference type="ARBA" id="ARBA00022679"/>
    </source>
</evidence>
<feature type="compositionally biased region" description="Basic residues" evidence="12">
    <location>
        <begin position="138"/>
        <end position="165"/>
    </location>
</feature>
<keyword evidence="1 11" id="KW-0723">Serine/threonine-protein kinase</keyword>
<feature type="binding site" evidence="9">
    <location>
        <begin position="438"/>
        <end position="439"/>
    </location>
    <ligand>
        <name>ATP</name>
        <dbReference type="ChEBI" id="CHEBI:30616"/>
    </ligand>
</feature>
<evidence type="ECO:0000256" key="10">
    <source>
        <dbReference type="PIRSR" id="PIRSR630616-3"/>
    </source>
</evidence>
<proteinExistence type="inferred from homology"/>
<keyword evidence="2 11" id="KW-0808">Transferase</keyword>
<dbReference type="SUPFAM" id="SSF56112">
    <property type="entry name" value="Protein kinase-like (PK-like)"/>
    <property type="match status" value="1"/>
</dbReference>
<keyword evidence="4 11" id="KW-0418">Kinase</keyword>
<evidence type="ECO:0000256" key="3">
    <source>
        <dbReference type="ARBA" id="ARBA00022741"/>
    </source>
</evidence>
<feature type="binding site" evidence="9">
    <location>
        <position position="340"/>
    </location>
    <ligand>
        <name>ATP</name>
        <dbReference type="ChEBI" id="CHEBI:30616"/>
    </ligand>
</feature>
<dbReference type="Pfam" id="PF00069">
    <property type="entry name" value="Pkinase"/>
    <property type="match status" value="1"/>
</dbReference>
<dbReference type="AlphaFoldDB" id="A0AAV8A9F6"/>
<dbReference type="FunFam" id="1.10.510.10:FF:000235">
    <property type="entry name" value="Serine/threonine-protein kinase ark1"/>
    <property type="match status" value="1"/>
</dbReference>
<feature type="cross-link" description="Glycyl lysine isopeptide (Lys-Gly) (interchain with G-Cter in SUMO2)" evidence="10">
    <location>
        <position position="436"/>
    </location>
</feature>
<dbReference type="FunFam" id="3.30.200.20:FF:000042">
    <property type="entry name" value="Aurora kinase A"/>
    <property type="match status" value="1"/>
</dbReference>
<evidence type="ECO:0000256" key="11">
    <source>
        <dbReference type="RuleBase" id="RU367134"/>
    </source>
</evidence>
<dbReference type="GO" id="GO:0005524">
    <property type="term" value="F:ATP binding"/>
    <property type="evidence" value="ECO:0007669"/>
    <property type="project" value="UniProtKB-UniRule"/>
</dbReference>
<evidence type="ECO:0000256" key="6">
    <source>
        <dbReference type="ARBA" id="ARBA00047899"/>
    </source>
</evidence>
<dbReference type="SMART" id="SM00220">
    <property type="entry name" value="S_TKc"/>
    <property type="match status" value="1"/>
</dbReference>
<dbReference type="PROSITE" id="PS50011">
    <property type="entry name" value="PROTEIN_KINASE_DOM"/>
    <property type="match status" value="1"/>
</dbReference>
<evidence type="ECO:0000313" key="14">
    <source>
        <dbReference type="EMBL" id="KAJ3449118.1"/>
    </source>
</evidence>
<comment type="caution">
    <text evidence="14">The sequence shown here is derived from an EMBL/GenBank/DDBJ whole genome shotgun (WGS) entry which is preliminary data.</text>
</comment>
<evidence type="ECO:0000256" key="5">
    <source>
        <dbReference type="ARBA" id="ARBA00022840"/>
    </source>
</evidence>
<accession>A0AAV8A9F6</accession>
<sequence>MNNNNNNNNNNNSNNNNNNKNNILSKQSKNKNITNKNKLVKTKKKITKANQKQNKLKKQKQSNFIKNKKKYQNKEINNNNKNKNNNIHINHKTDNFEQILIRPKLFKHENIINIEKIGNKNKNILEIEIAKNIKKNKNIKRKRKRKRKRIKKRLNSSEIKRKRTNKTPIKIAKTEFSFSSISTNESNQNIFNSMNNNTKNYFLNNFNHLNNNHNYKSNRHHHRRRCHHHNNNHNNNNNNVNNNNNNSNNNNIGNNNNLKNKHDKYKYQYLKFKHYKNHTKINSSYLKNDRDLTFDSISLLDLQKNWKRQDFDIGKKIGEGKLGSIYLARERKSNRLIALKVLPKGLLNSKKGKELLKREIRIQKKLKHPNILRMYGYFQSTNKIYLVLEYAPRGNVYRHLMKEKQFDERTAASYFLSVASALNYCHLNNIIHRDIKPENLLIGRDGILKITDFGSSAFLKYDLYNNSINSQYANETEARRKTFIGTLDYISPEMLKGVGYNHTIDIWALGILLYELLVGKPPFKTDGKIETFRKIQTERAIFPRFVSPHAKDLIIRLLQKNPQKRMKLRDIFQHPWIIKNIKKNQIQTFKLYAGIN</sequence>
<evidence type="ECO:0000256" key="4">
    <source>
        <dbReference type="ARBA" id="ARBA00022777"/>
    </source>
</evidence>
<dbReference type="InterPro" id="IPR000719">
    <property type="entry name" value="Prot_kinase_dom"/>
</dbReference>
<keyword evidence="5 9" id="KW-0067">ATP-binding</keyword>
<dbReference type="Proteomes" id="UP001146793">
    <property type="component" value="Unassembled WGS sequence"/>
</dbReference>
<feature type="active site" description="Proton acceptor" evidence="8">
    <location>
        <position position="434"/>
    </location>
</feature>
<dbReference type="Gene3D" id="1.10.510.10">
    <property type="entry name" value="Transferase(Phosphotransferase) domain 1"/>
    <property type="match status" value="1"/>
</dbReference>
<feature type="region of interest" description="Disordered" evidence="12">
    <location>
        <begin position="1"/>
        <end position="36"/>
    </location>
</feature>
<gene>
    <name evidence="14" type="ORF">M0812_05262</name>
</gene>
<dbReference type="InterPro" id="IPR030616">
    <property type="entry name" value="Aur-like"/>
</dbReference>
<evidence type="ECO:0000256" key="9">
    <source>
        <dbReference type="PIRSR" id="PIRSR630616-2"/>
    </source>
</evidence>
<comment type="catalytic activity">
    <reaction evidence="6 11">
        <text>L-threonyl-[protein] + ATP = O-phospho-L-threonyl-[protein] + ADP + H(+)</text>
        <dbReference type="Rhea" id="RHEA:46608"/>
        <dbReference type="Rhea" id="RHEA-COMP:11060"/>
        <dbReference type="Rhea" id="RHEA-COMP:11605"/>
        <dbReference type="ChEBI" id="CHEBI:15378"/>
        <dbReference type="ChEBI" id="CHEBI:30013"/>
        <dbReference type="ChEBI" id="CHEBI:30616"/>
        <dbReference type="ChEBI" id="CHEBI:61977"/>
        <dbReference type="ChEBI" id="CHEBI:456216"/>
        <dbReference type="EC" id="2.7.11.1"/>
    </reaction>
</comment>
<dbReference type="InterPro" id="IPR008271">
    <property type="entry name" value="Ser/Thr_kinase_AS"/>
</dbReference>
<feature type="compositionally biased region" description="Basic residues" evidence="12">
    <location>
        <begin position="221"/>
        <end position="231"/>
    </location>
</feature>
<dbReference type="EC" id="2.7.11.1" evidence="11"/>
<keyword evidence="3 9" id="KW-0547">Nucleotide-binding</keyword>
<comment type="catalytic activity">
    <reaction evidence="7 11">
        <text>L-seryl-[protein] + ATP = O-phospho-L-seryl-[protein] + ADP + H(+)</text>
        <dbReference type="Rhea" id="RHEA:17989"/>
        <dbReference type="Rhea" id="RHEA-COMP:9863"/>
        <dbReference type="Rhea" id="RHEA-COMP:11604"/>
        <dbReference type="ChEBI" id="CHEBI:15378"/>
        <dbReference type="ChEBI" id="CHEBI:29999"/>
        <dbReference type="ChEBI" id="CHEBI:30616"/>
        <dbReference type="ChEBI" id="CHEBI:83421"/>
        <dbReference type="ChEBI" id="CHEBI:456216"/>
        <dbReference type="EC" id="2.7.11.1"/>
    </reaction>
</comment>
<feature type="binding site" evidence="9">
    <location>
        <position position="321"/>
    </location>
    <ligand>
        <name>ATP</name>
        <dbReference type="ChEBI" id="CHEBI:30616"/>
    </ligand>
</feature>
<evidence type="ECO:0000256" key="8">
    <source>
        <dbReference type="PIRSR" id="PIRSR630616-1"/>
    </source>
</evidence>
<feature type="binding site" evidence="9">
    <location>
        <position position="452"/>
    </location>
    <ligand>
        <name>ATP</name>
        <dbReference type="ChEBI" id="CHEBI:30616"/>
    </ligand>
</feature>
<name>A0AAV8A9F6_9EUKA</name>
<dbReference type="PROSITE" id="PS00108">
    <property type="entry name" value="PROTEIN_KINASE_ST"/>
    <property type="match status" value="1"/>
</dbReference>
<evidence type="ECO:0000313" key="15">
    <source>
        <dbReference type="Proteomes" id="UP001146793"/>
    </source>
</evidence>
<evidence type="ECO:0000259" key="13">
    <source>
        <dbReference type="PROSITE" id="PS50011"/>
    </source>
</evidence>
<protein>
    <recommendedName>
        <fullName evidence="11">Aurora kinase</fullName>
        <ecNumber evidence="11">2.7.11.1</ecNumber>
    </recommendedName>
</protein>
<organism evidence="14 15">
    <name type="scientific">Anaeramoeba flamelloides</name>
    <dbReference type="NCBI Taxonomy" id="1746091"/>
    <lineage>
        <taxon>Eukaryota</taxon>
        <taxon>Metamonada</taxon>
        <taxon>Anaeramoebidae</taxon>
        <taxon>Anaeramoeba</taxon>
    </lineage>
</organism>
<feature type="binding site" evidence="9">
    <location>
        <begin position="389"/>
        <end position="391"/>
    </location>
    <ligand>
        <name>ATP</name>
        <dbReference type="ChEBI" id="CHEBI:30616"/>
    </ligand>
</feature>
<feature type="compositionally biased region" description="Low complexity" evidence="12">
    <location>
        <begin position="232"/>
        <end position="257"/>
    </location>
</feature>